<accession>A0A0J7XMW1</accession>
<comment type="caution">
    <text evidence="2">The sequence shown here is derived from an EMBL/GenBank/DDBJ whole genome shotgun (WGS) entry which is preliminary data.</text>
</comment>
<dbReference type="RefSeq" id="WP_024018145.1">
    <property type="nucleotide sequence ID" value="NZ_KQ130437.1"/>
</dbReference>
<dbReference type="STRING" id="1420583.V473_21575"/>
<organism evidence="2 3">
    <name type="scientific">Sphingobium cupriresistens LL01</name>
    <dbReference type="NCBI Taxonomy" id="1420583"/>
    <lineage>
        <taxon>Bacteria</taxon>
        <taxon>Pseudomonadati</taxon>
        <taxon>Pseudomonadota</taxon>
        <taxon>Alphaproteobacteria</taxon>
        <taxon>Sphingomonadales</taxon>
        <taxon>Sphingomonadaceae</taxon>
        <taxon>Sphingobium</taxon>
    </lineage>
</organism>
<proteinExistence type="predicted"/>
<sequence length="154" mass="17233">MDDITIARAIHVLAVLLWIGGVAFVTLVVMPSIRAAHPPADRLAAFHKLEGRFAAQARIWVLLAGVSGFWMVERGQMWDRFADLRFWWMHAMVGLWAIFAAMLFVIEPLFLHRRMEDSSQPAADFDRMEVVHRGLLGFAVITLLGAVAGSHGLL</sequence>
<feature type="transmembrane region" description="Helical" evidence="1">
    <location>
        <begin position="84"/>
        <end position="110"/>
    </location>
</feature>
<dbReference type="PATRIC" id="fig|1420583.3.peg.4129"/>
<feature type="transmembrane region" description="Helical" evidence="1">
    <location>
        <begin position="53"/>
        <end position="72"/>
    </location>
</feature>
<reference evidence="2 3" key="1">
    <citation type="journal article" date="2015" name="G3 (Bethesda)">
        <title>Insights into Ongoing Evolution of the Hexachlorocyclohexane Catabolic Pathway from Comparative Genomics of Ten Sphingomonadaceae Strains.</title>
        <authorList>
            <person name="Pearce S.L."/>
            <person name="Oakeshott J.G."/>
            <person name="Pandey G."/>
        </authorList>
    </citation>
    <scope>NUCLEOTIDE SEQUENCE [LARGE SCALE GENOMIC DNA]</scope>
    <source>
        <strain evidence="2 3">LL01</strain>
    </source>
</reference>
<evidence type="ECO:0000313" key="3">
    <source>
        <dbReference type="Proteomes" id="UP000052232"/>
    </source>
</evidence>
<dbReference type="AlphaFoldDB" id="A0A0J7XMW1"/>
<keyword evidence="1" id="KW-0472">Membrane</keyword>
<protein>
    <submittedName>
        <fullName evidence="2">Membrane protein</fullName>
    </submittedName>
</protein>
<evidence type="ECO:0000313" key="2">
    <source>
        <dbReference type="EMBL" id="KMS52448.1"/>
    </source>
</evidence>
<keyword evidence="1" id="KW-1133">Transmembrane helix</keyword>
<keyword evidence="1" id="KW-0812">Transmembrane</keyword>
<name>A0A0J7XMW1_9SPHN</name>
<gene>
    <name evidence="2" type="ORF">V473_21575</name>
</gene>
<feature type="transmembrane region" description="Helical" evidence="1">
    <location>
        <begin position="12"/>
        <end position="33"/>
    </location>
</feature>
<dbReference type="EMBL" id="JACT01000006">
    <property type="protein sequence ID" value="KMS52448.1"/>
    <property type="molecule type" value="Genomic_DNA"/>
</dbReference>
<feature type="transmembrane region" description="Helical" evidence="1">
    <location>
        <begin position="130"/>
        <end position="149"/>
    </location>
</feature>
<evidence type="ECO:0000256" key="1">
    <source>
        <dbReference type="SAM" id="Phobius"/>
    </source>
</evidence>
<keyword evidence="3" id="KW-1185">Reference proteome</keyword>
<dbReference type="Proteomes" id="UP000052232">
    <property type="component" value="Unassembled WGS sequence"/>
</dbReference>